<accession>A0ABV8NS62</accession>
<keyword evidence="3" id="KW-1185">Reference proteome</keyword>
<reference evidence="3" key="1">
    <citation type="journal article" date="2019" name="Int. J. Syst. Evol. Microbiol.">
        <title>The Global Catalogue of Microorganisms (GCM) 10K type strain sequencing project: providing services to taxonomists for standard genome sequencing and annotation.</title>
        <authorList>
            <consortium name="The Broad Institute Genomics Platform"/>
            <consortium name="The Broad Institute Genome Sequencing Center for Infectious Disease"/>
            <person name="Wu L."/>
            <person name="Ma J."/>
        </authorList>
    </citation>
    <scope>NUCLEOTIDE SEQUENCE [LARGE SCALE GENOMIC DNA]</scope>
    <source>
        <strain evidence="3">CCM 8689</strain>
    </source>
</reference>
<dbReference type="Gene3D" id="3.90.550.10">
    <property type="entry name" value="Spore Coat Polysaccharide Biosynthesis Protein SpsA, Chain A"/>
    <property type="match status" value="1"/>
</dbReference>
<dbReference type="Proteomes" id="UP001595792">
    <property type="component" value="Unassembled WGS sequence"/>
</dbReference>
<dbReference type="RefSeq" id="WP_379001753.1">
    <property type="nucleotide sequence ID" value="NZ_JBHRXC010000016.1"/>
</dbReference>
<comment type="caution">
    <text evidence="2">The sequence shown here is derived from an EMBL/GenBank/DDBJ whole genome shotgun (WGS) entry which is preliminary data.</text>
</comment>
<dbReference type="EMBL" id="JBHSBY010000142">
    <property type="protein sequence ID" value="MFC4198670.1"/>
    <property type="molecule type" value="Genomic_DNA"/>
</dbReference>
<keyword evidence="2" id="KW-0808">Transferase</keyword>
<dbReference type="EC" id="2.4.-.-" evidence="2"/>
<feature type="domain" description="Glycosyltransferase 2-like" evidence="1">
    <location>
        <begin position="9"/>
        <end position="167"/>
    </location>
</feature>
<dbReference type="InterPro" id="IPR029044">
    <property type="entry name" value="Nucleotide-diphossugar_trans"/>
</dbReference>
<evidence type="ECO:0000313" key="2">
    <source>
        <dbReference type="EMBL" id="MFC4198670.1"/>
    </source>
</evidence>
<keyword evidence="2" id="KW-0328">Glycosyltransferase</keyword>
<sequence length="295" mass="34040">MMMDKPLVSIALCTFNGEKYISEQLESILNQDYPNLEIIVVDDNSTDKTIDILKSFAEKNQNISLILNETNIGFNNNFNKALMLCSAEYIAIADQDDIWLPKKISCLVNNINDNLLIYHDSEYIDDRGFSLNLKTSTHHRFVSGNCTKQLLYYNCISGHACLMRKELLDLTPEFNKNLYYDWWLAYTASCTGRLDFIKDKLVKHRKHIESSTGNDKTDAKLLRVTHLNLFLNHPLTPKPIAQLISKLLSGYSELTNKSFSKKLFSLLISNRIDLLFIRKKSFYSQIKFLIKESSK</sequence>
<dbReference type="PANTHER" id="PTHR22916:SF3">
    <property type="entry name" value="UDP-GLCNAC:BETAGAL BETA-1,3-N-ACETYLGLUCOSAMINYLTRANSFERASE-LIKE PROTEIN 1"/>
    <property type="match status" value="1"/>
</dbReference>
<name>A0ABV8NS62_9SPHI</name>
<dbReference type="InterPro" id="IPR001173">
    <property type="entry name" value="Glyco_trans_2-like"/>
</dbReference>
<gene>
    <name evidence="2" type="ORF">ACFOUY_18335</name>
</gene>
<dbReference type="SUPFAM" id="SSF53448">
    <property type="entry name" value="Nucleotide-diphospho-sugar transferases"/>
    <property type="match status" value="1"/>
</dbReference>
<dbReference type="Pfam" id="PF00535">
    <property type="entry name" value="Glycos_transf_2"/>
    <property type="match status" value="1"/>
</dbReference>
<dbReference type="PANTHER" id="PTHR22916">
    <property type="entry name" value="GLYCOSYLTRANSFERASE"/>
    <property type="match status" value="1"/>
</dbReference>
<evidence type="ECO:0000259" key="1">
    <source>
        <dbReference type="Pfam" id="PF00535"/>
    </source>
</evidence>
<organism evidence="2 3">
    <name type="scientific">Pedobacter jamesrossensis</name>
    <dbReference type="NCBI Taxonomy" id="1908238"/>
    <lineage>
        <taxon>Bacteria</taxon>
        <taxon>Pseudomonadati</taxon>
        <taxon>Bacteroidota</taxon>
        <taxon>Sphingobacteriia</taxon>
        <taxon>Sphingobacteriales</taxon>
        <taxon>Sphingobacteriaceae</taxon>
        <taxon>Pedobacter</taxon>
    </lineage>
</organism>
<dbReference type="GO" id="GO:0016757">
    <property type="term" value="F:glycosyltransferase activity"/>
    <property type="evidence" value="ECO:0007669"/>
    <property type="project" value="UniProtKB-KW"/>
</dbReference>
<evidence type="ECO:0000313" key="3">
    <source>
        <dbReference type="Proteomes" id="UP001595792"/>
    </source>
</evidence>
<protein>
    <submittedName>
        <fullName evidence="2">Glycosyltransferase</fullName>
        <ecNumber evidence="2">2.4.-.-</ecNumber>
    </submittedName>
</protein>
<proteinExistence type="predicted"/>